<dbReference type="Gene3D" id="1.10.3210.10">
    <property type="entry name" value="Hypothetical protein af1432"/>
    <property type="match status" value="1"/>
</dbReference>
<protein>
    <submittedName>
        <fullName evidence="1">Phosphohydrolase</fullName>
    </submittedName>
</protein>
<dbReference type="RefSeq" id="WP_147146554.1">
    <property type="nucleotide sequence ID" value="NZ_BJXN01000006.1"/>
</dbReference>
<dbReference type="GO" id="GO:0016787">
    <property type="term" value="F:hydrolase activity"/>
    <property type="evidence" value="ECO:0007669"/>
    <property type="project" value="UniProtKB-KW"/>
</dbReference>
<dbReference type="PANTHER" id="PTHR40517:SF1">
    <property type="entry name" value="METAL-DEPENDENT PHOSPHOHYDROLASE, HD SUPERFAMILY-RELATED"/>
    <property type="match status" value="1"/>
</dbReference>
<evidence type="ECO:0000313" key="2">
    <source>
        <dbReference type="Proteomes" id="UP000321827"/>
    </source>
</evidence>
<dbReference type="PANTHER" id="PTHR40517">
    <property type="entry name" value="METAL-DEPENDENT PHOSPHOHYDROLASE, HD SUPERFAMILY-RELATED"/>
    <property type="match status" value="1"/>
</dbReference>
<proteinExistence type="predicted"/>
<dbReference type="SUPFAM" id="SSF109604">
    <property type="entry name" value="HD-domain/PDEase-like"/>
    <property type="match status" value="1"/>
</dbReference>
<keyword evidence="1" id="KW-0378">Hydrolase</keyword>
<comment type="caution">
    <text evidence="1">The sequence shown here is derived from an EMBL/GenBank/DDBJ whole genome shotgun (WGS) entry which is preliminary data.</text>
</comment>
<sequence length="294" mass="32897">MSDQRERIIHIASPKSRLYVEADQSIRKGLEPYPRALAAYEMLSKDPEARGHWDMANYITMHKLGYNDHGRVHALLTGAASVAILQLLVDAGVRPDTVESGVGDLEDAFVVVILSTMLHDIGNQVHREHHEAFGVTLALPILNRILGELYPKPEQRIELRALMLHSIYSHDLHPEPLTIEAGVTAVADGTDITKGRGRKAFSLGSIDIHSISALAVDEVIIMRGDAIPIEIRVRMNNAAGIFQVEETLTKKVLRSPIRDYVTVVATSDTNNDHDHRIIQRVRLHDREDRFVLEE</sequence>
<gene>
    <name evidence="1" type="ORF">ODE01S_10260</name>
</gene>
<organism evidence="1 2">
    <name type="scientific">Oceanithermus desulfurans NBRC 100063</name>
    <dbReference type="NCBI Taxonomy" id="1227550"/>
    <lineage>
        <taxon>Bacteria</taxon>
        <taxon>Thermotogati</taxon>
        <taxon>Deinococcota</taxon>
        <taxon>Deinococci</taxon>
        <taxon>Thermales</taxon>
        <taxon>Thermaceae</taxon>
        <taxon>Oceanithermus</taxon>
    </lineage>
</organism>
<dbReference type="EMBL" id="BJXN01000006">
    <property type="protein sequence ID" value="GEM89592.1"/>
    <property type="molecule type" value="Genomic_DNA"/>
</dbReference>
<dbReference type="OrthoDB" id="247014at2"/>
<evidence type="ECO:0000313" key="1">
    <source>
        <dbReference type="EMBL" id="GEM89592.1"/>
    </source>
</evidence>
<dbReference type="InterPro" id="IPR039967">
    <property type="entry name" value="MJ1020-like"/>
</dbReference>
<reference evidence="1 2" key="1">
    <citation type="submission" date="2019-07" db="EMBL/GenBank/DDBJ databases">
        <title>Whole genome shotgun sequence of Oceanithermus desulfurans NBRC 100063.</title>
        <authorList>
            <person name="Hosoyama A."/>
            <person name="Uohara A."/>
            <person name="Ohji S."/>
            <person name="Ichikawa N."/>
        </authorList>
    </citation>
    <scope>NUCLEOTIDE SEQUENCE [LARGE SCALE GENOMIC DNA]</scope>
    <source>
        <strain evidence="1 2">NBRC 100063</strain>
    </source>
</reference>
<dbReference type="Proteomes" id="UP000321827">
    <property type="component" value="Unassembled WGS sequence"/>
</dbReference>
<accession>A0A511RKX0</accession>
<name>A0A511RKX0_9DEIN</name>
<dbReference type="AlphaFoldDB" id="A0A511RKX0"/>